<evidence type="ECO:0000256" key="5">
    <source>
        <dbReference type="ARBA" id="ARBA00022960"/>
    </source>
</evidence>
<dbReference type="PANTHER" id="PTHR30582">
    <property type="entry name" value="L,D-TRANSPEPTIDASE"/>
    <property type="match status" value="1"/>
</dbReference>
<dbReference type="GO" id="GO:0071555">
    <property type="term" value="P:cell wall organization"/>
    <property type="evidence" value="ECO:0007669"/>
    <property type="project" value="UniProtKB-UniRule"/>
</dbReference>
<dbReference type="OrthoDB" id="5242354at2"/>
<comment type="pathway">
    <text evidence="1 13">Cell wall biogenesis; peptidoglycan biosynthesis.</text>
</comment>
<feature type="active site" description="Proton donor/acceptor" evidence="13">
    <location>
        <position position="256"/>
    </location>
</feature>
<dbReference type="GO" id="GO:0016746">
    <property type="term" value="F:acyltransferase activity"/>
    <property type="evidence" value="ECO:0007669"/>
    <property type="project" value="UniProtKB-KW"/>
</dbReference>
<reference evidence="17 18" key="1">
    <citation type="submission" date="2018-10" db="EMBL/GenBank/DDBJ databases">
        <title>Isolation from cow dung.</title>
        <authorList>
            <person name="Ling L."/>
        </authorList>
    </citation>
    <scope>NUCLEOTIDE SEQUENCE [LARGE SCALE GENOMIC DNA]</scope>
    <source>
        <strain evidence="17 18">NEAU-LL90</strain>
    </source>
</reference>
<evidence type="ECO:0000256" key="11">
    <source>
        <dbReference type="ARBA" id="ARBA00023316"/>
    </source>
</evidence>
<feature type="domain" description="L,D-TPase catalytic" evidence="16">
    <location>
        <begin position="173"/>
        <end position="298"/>
    </location>
</feature>
<evidence type="ECO:0000259" key="16">
    <source>
        <dbReference type="PROSITE" id="PS52029"/>
    </source>
</evidence>
<evidence type="ECO:0000313" key="17">
    <source>
        <dbReference type="EMBL" id="RMI34071.1"/>
    </source>
</evidence>
<dbReference type="InterPro" id="IPR038063">
    <property type="entry name" value="Transpep_catalytic_dom"/>
</dbReference>
<evidence type="ECO:0000256" key="12">
    <source>
        <dbReference type="ARBA" id="ARBA00060592"/>
    </source>
</evidence>
<keyword evidence="7" id="KW-0472">Membrane</keyword>
<keyword evidence="3" id="KW-0808">Transferase</keyword>
<evidence type="ECO:0000256" key="1">
    <source>
        <dbReference type="ARBA" id="ARBA00004752"/>
    </source>
</evidence>
<dbReference type="GO" id="GO:0005576">
    <property type="term" value="C:extracellular region"/>
    <property type="evidence" value="ECO:0007669"/>
    <property type="project" value="TreeGrafter"/>
</dbReference>
<name>A0A3M2L8X9_9NOCA</name>
<dbReference type="FunFam" id="2.40.440.10:FF:000005">
    <property type="entry name" value="L,D-transpeptidase 2"/>
    <property type="match status" value="1"/>
</dbReference>
<dbReference type="Gene3D" id="2.60.40.3710">
    <property type="match status" value="1"/>
</dbReference>
<keyword evidence="9" id="KW-0449">Lipoprotein</keyword>
<evidence type="ECO:0000313" key="18">
    <source>
        <dbReference type="Proteomes" id="UP000279275"/>
    </source>
</evidence>
<keyword evidence="11 13" id="KW-0961">Cell wall biogenesis/degradation</keyword>
<dbReference type="InterPro" id="IPR006311">
    <property type="entry name" value="TAT_signal"/>
</dbReference>
<dbReference type="InterPro" id="IPR005490">
    <property type="entry name" value="LD_TPept_cat_dom"/>
</dbReference>
<feature type="active site" description="Nucleophile" evidence="13">
    <location>
        <position position="274"/>
    </location>
</feature>
<feature type="signal peptide" evidence="15">
    <location>
        <begin position="1"/>
        <end position="42"/>
    </location>
</feature>
<dbReference type="AlphaFoldDB" id="A0A3M2L8X9"/>
<evidence type="ECO:0000256" key="2">
    <source>
        <dbReference type="ARBA" id="ARBA00022475"/>
    </source>
</evidence>
<organism evidence="17 18">
    <name type="scientific">Nocardia stercoris</name>
    <dbReference type="NCBI Taxonomy" id="2483361"/>
    <lineage>
        <taxon>Bacteria</taxon>
        <taxon>Bacillati</taxon>
        <taxon>Actinomycetota</taxon>
        <taxon>Actinomycetes</taxon>
        <taxon>Mycobacteriales</taxon>
        <taxon>Nocardiaceae</taxon>
        <taxon>Nocardia</taxon>
    </lineage>
</organism>
<evidence type="ECO:0000256" key="3">
    <source>
        <dbReference type="ARBA" id="ARBA00022679"/>
    </source>
</evidence>
<comment type="caution">
    <text evidence="17">The sequence shown here is derived from an EMBL/GenBank/DDBJ whole genome shotgun (WGS) entry which is preliminary data.</text>
</comment>
<dbReference type="Pfam" id="PF03734">
    <property type="entry name" value="YkuD"/>
    <property type="match status" value="1"/>
</dbReference>
<keyword evidence="4 15" id="KW-0732">Signal</keyword>
<keyword evidence="8" id="KW-0564">Palmitate</keyword>
<feature type="compositionally biased region" description="Low complexity" evidence="14">
    <location>
        <begin position="48"/>
        <end position="74"/>
    </location>
</feature>
<proteinExistence type="predicted"/>
<dbReference type="PROSITE" id="PS52029">
    <property type="entry name" value="LD_TPASE"/>
    <property type="match status" value="1"/>
</dbReference>
<dbReference type="Gene3D" id="2.40.440.10">
    <property type="entry name" value="L,D-transpeptidase catalytic domain-like"/>
    <property type="match status" value="1"/>
</dbReference>
<protein>
    <recommendedName>
        <fullName evidence="16">L,D-TPase catalytic domain-containing protein</fullName>
    </recommendedName>
</protein>
<evidence type="ECO:0000256" key="10">
    <source>
        <dbReference type="ARBA" id="ARBA00023315"/>
    </source>
</evidence>
<dbReference type="Pfam" id="PF17964">
    <property type="entry name" value="Big_10"/>
    <property type="match status" value="1"/>
</dbReference>
<dbReference type="GO" id="GO:0018104">
    <property type="term" value="P:peptidoglycan-protein cross-linking"/>
    <property type="evidence" value="ECO:0007669"/>
    <property type="project" value="TreeGrafter"/>
</dbReference>
<dbReference type="GO" id="GO:0008360">
    <property type="term" value="P:regulation of cell shape"/>
    <property type="evidence" value="ECO:0007669"/>
    <property type="project" value="UniProtKB-UniRule"/>
</dbReference>
<evidence type="ECO:0000256" key="6">
    <source>
        <dbReference type="ARBA" id="ARBA00022984"/>
    </source>
</evidence>
<accession>A0A3M2L8X9</accession>
<evidence type="ECO:0000256" key="14">
    <source>
        <dbReference type="SAM" id="MobiDB-lite"/>
    </source>
</evidence>
<dbReference type="UniPathway" id="UPA00219"/>
<keyword evidence="6 13" id="KW-0573">Peptidoglycan synthesis</keyword>
<evidence type="ECO:0000256" key="7">
    <source>
        <dbReference type="ARBA" id="ARBA00023136"/>
    </source>
</evidence>
<keyword evidence="10" id="KW-0012">Acyltransferase</keyword>
<evidence type="ECO:0000256" key="4">
    <source>
        <dbReference type="ARBA" id="ARBA00022729"/>
    </source>
</evidence>
<dbReference type="Proteomes" id="UP000279275">
    <property type="component" value="Unassembled WGS sequence"/>
</dbReference>
<dbReference type="SUPFAM" id="SSF141523">
    <property type="entry name" value="L,D-transpeptidase catalytic domain-like"/>
    <property type="match status" value="1"/>
</dbReference>
<evidence type="ECO:0000256" key="8">
    <source>
        <dbReference type="ARBA" id="ARBA00023139"/>
    </source>
</evidence>
<keyword evidence="18" id="KW-1185">Reference proteome</keyword>
<gene>
    <name evidence="17" type="ORF">EBN03_06435</name>
</gene>
<evidence type="ECO:0000256" key="13">
    <source>
        <dbReference type="PROSITE-ProRule" id="PRU01373"/>
    </source>
</evidence>
<dbReference type="CDD" id="cd16913">
    <property type="entry name" value="YkuD_like"/>
    <property type="match status" value="1"/>
</dbReference>
<dbReference type="RefSeq" id="WP_122186997.1">
    <property type="nucleotide sequence ID" value="NZ_RFFH01000002.1"/>
</dbReference>
<dbReference type="InterPro" id="IPR041280">
    <property type="entry name" value="Big_10"/>
</dbReference>
<dbReference type="PROSITE" id="PS51318">
    <property type="entry name" value="TAT"/>
    <property type="match status" value="1"/>
</dbReference>
<dbReference type="EMBL" id="RFFH01000002">
    <property type="protein sequence ID" value="RMI34071.1"/>
    <property type="molecule type" value="Genomic_DNA"/>
</dbReference>
<feature type="chain" id="PRO_5017977715" description="L,D-TPase catalytic domain-containing protein" evidence="15">
    <location>
        <begin position="43"/>
        <end position="313"/>
    </location>
</feature>
<dbReference type="PANTHER" id="PTHR30582:SF2">
    <property type="entry name" value="L,D-TRANSPEPTIDASE YCIB-RELATED"/>
    <property type="match status" value="1"/>
</dbReference>
<dbReference type="GO" id="GO:0071972">
    <property type="term" value="F:peptidoglycan L,D-transpeptidase activity"/>
    <property type="evidence" value="ECO:0007669"/>
    <property type="project" value="TreeGrafter"/>
</dbReference>
<feature type="region of interest" description="Disordered" evidence="14">
    <location>
        <begin position="48"/>
        <end position="76"/>
    </location>
</feature>
<sequence length="313" mass="32774">MRSTPSRPGAKNSPNRRTGVLTLAAATLAVTAGTITANSAVANPLWPGGPDLPSGSSSGAAAAVPQPAEGAAPMANPPALPAANFAAPNISPGDGDVVGVAEPIIINFKEPVADHATAEAAIRITSSNPVEGHFYWEGDKQVRWRPEQFWPAQTAITVEAGGTTVAYSVGDEVIATADDATHMITVTRNGEVIKTMPTSMGKPGHETPNGTYYVGEKNRKMIMDSSTYGVPVDDPQGYKLEVEYATRLSWNGIFVHAAPWSLAQQGVSDASHGCLNVSTEDAQWFMENSQKGDPVVVVNSIGTFTGDGMSDWN</sequence>
<evidence type="ECO:0000256" key="9">
    <source>
        <dbReference type="ARBA" id="ARBA00023288"/>
    </source>
</evidence>
<keyword evidence="5 13" id="KW-0133">Cell shape</keyword>
<dbReference type="InterPro" id="IPR050979">
    <property type="entry name" value="LD-transpeptidase"/>
</dbReference>
<evidence type="ECO:0000256" key="15">
    <source>
        <dbReference type="SAM" id="SignalP"/>
    </source>
</evidence>
<keyword evidence="2" id="KW-1003">Cell membrane</keyword>
<comment type="pathway">
    <text evidence="12">Glycan biosynthesis.</text>
</comment>